<gene>
    <name evidence="5" type="ORF">IWQ60_010184</name>
</gene>
<evidence type="ECO:0000256" key="2">
    <source>
        <dbReference type="ARBA" id="ARBA00005830"/>
    </source>
</evidence>
<evidence type="ECO:0008006" key="7">
    <source>
        <dbReference type="Google" id="ProtNLM"/>
    </source>
</evidence>
<proteinExistence type="inferred from homology"/>
<evidence type="ECO:0000313" key="5">
    <source>
        <dbReference type="EMBL" id="KAJ1911340.1"/>
    </source>
</evidence>
<accession>A0A9W7ZR99</accession>
<evidence type="ECO:0000256" key="1">
    <source>
        <dbReference type="ARBA" id="ARBA00001962"/>
    </source>
</evidence>
<comment type="similarity">
    <text evidence="2">Belongs to the PhyH family.</text>
</comment>
<protein>
    <recommendedName>
        <fullName evidence="7">Phytanoyl-CoA dioxygenase</fullName>
    </recommendedName>
</protein>
<evidence type="ECO:0000256" key="3">
    <source>
        <dbReference type="ARBA" id="ARBA00022723"/>
    </source>
</evidence>
<dbReference type="Gene3D" id="2.60.120.620">
    <property type="entry name" value="q2cbj1_9rhob like domain"/>
    <property type="match status" value="2"/>
</dbReference>
<dbReference type="Pfam" id="PF05721">
    <property type="entry name" value="PhyH"/>
    <property type="match status" value="2"/>
</dbReference>
<dbReference type="PANTHER" id="PTHR20883">
    <property type="entry name" value="PHYTANOYL-COA DIOXYGENASE DOMAIN CONTAINING 1"/>
    <property type="match status" value="1"/>
</dbReference>
<comment type="cofactor">
    <cofactor evidence="1">
        <name>Fe cation</name>
        <dbReference type="ChEBI" id="CHEBI:24875"/>
    </cofactor>
</comment>
<reference evidence="5" key="1">
    <citation type="submission" date="2022-07" db="EMBL/GenBank/DDBJ databases">
        <title>Phylogenomic reconstructions and comparative analyses of Kickxellomycotina fungi.</title>
        <authorList>
            <person name="Reynolds N.K."/>
            <person name="Stajich J.E."/>
            <person name="Barry K."/>
            <person name="Grigoriev I.V."/>
            <person name="Crous P."/>
            <person name="Smith M.E."/>
        </authorList>
    </citation>
    <scope>NUCLEOTIDE SEQUENCE</scope>
    <source>
        <strain evidence="5">RSA 861</strain>
    </source>
</reference>
<sequence length="345" mass="37564">MPTQFEDQGYLVIPDFISPTVAAELKAHALHLVATTDADQPPTRFRPNGDQSSEYFLNSGDQVRLFFEDGAFDQDGRLTVDRAHAINKIGHALHVHDRAFRAVTLHPTVVRIAQGLGLQHPAVLQSMVICKPPRIGGEGTGRLSTISAAAPDPCVGRELTAIRYGQPAIRTWHLSLTLALSFSHPHIAGVATTEYAVPPHQDSTFLFTRPLSAIGFWIALENCHETNGCLQFVPGSHKDHPITQRLVRTADHHGTEMVSIEPVYGPGSQAPSGAMSSTSSDTFVSGEVAAGTLVLIHGSVLHRSSPNRSMASRFIYTFHAIELMAAYPADNWLQPTVDVPFTRLY</sequence>
<dbReference type="Proteomes" id="UP001150569">
    <property type="component" value="Unassembled WGS sequence"/>
</dbReference>
<dbReference type="SUPFAM" id="SSF51197">
    <property type="entry name" value="Clavaminate synthase-like"/>
    <property type="match status" value="1"/>
</dbReference>
<dbReference type="AlphaFoldDB" id="A0A9W7ZR99"/>
<dbReference type="InterPro" id="IPR008775">
    <property type="entry name" value="Phytyl_CoA_dOase-like"/>
</dbReference>
<dbReference type="PANTHER" id="PTHR20883:SF15">
    <property type="entry name" value="PHYTANOYL-COA DIOXYGENASE DOMAIN-CONTAINING PROTEIN 1"/>
    <property type="match status" value="1"/>
</dbReference>
<dbReference type="OrthoDB" id="445007at2759"/>
<evidence type="ECO:0000313" key="6">
    <source>
        <dbReference type="Proteomes" id="UP001150569"/>
    </source>
</evidence>
<keyword evidence="4" id="KW-0408">Iron</keyword>
<comment type="caution">
    <text evidence="5">The sequence shown here is derived from an EMBL/GenBank/DDBJ whole genome shotgun (WGS) entry which is preliminary data.</text>
</comment>
<organism evidence="5 6">
    <name type="scientific">Tieghemiomyces parasiticus</name>
    <dbReference type="NCBI Taxonomy" id="78921"/>
    <lineage>
        <taxon>Eukaryota</taxon>
        <taxon>Fungi</taxon>
        <taxon>Fungi incertae sedis</taxon>
        <taxon>Zoopagomycota</taxon>
        <taxon>Kickxellomycotina</taxon>
        <taxon>Dimargaritomycetes</taxon>
        <taxon>Dimargaritales</taxon>
        <taxon>Dimargaritaceae</taxon>
        <taxon>Tieghemiomyces</taxon>
    </lineage>
</organism>
<dbReference type="EMBL" id="JANBPT010000942">
    <property type="protein sequence ID" value="KAJ1911340.1"/>
    <property type="molecule type" value="Genomic_DNA"/>
</dbReference>
<dbReference type="GO" id="GO:0046872">
    <property type="term" value="F:metal ion binding"/>
    <property type="evidence" value="ECO:0007669"/>
    <property type="project" value="UniProtKB-KW"/>
</dbReference>
<name>A0A9W7ZR99_9FUNG</name>
<evidence type="ECO:0000256" key="4">
    <source>
        <dbReference type="ARBA" id="ARBA00023004"/>
    </source>
</evidence>
<keyword evidence="6" id="KW-1185">Reference proteome</keyword>
<keyword evidence="3" id="KW-0479">Metal-binding</keyword>